<name>A0A550JAX3_9BACT</name>
<dbReference type="GO" id="GO:0016491">
    <property type="term" value="F:oxidoreductase activity"/>
    <property type="evidence" value="ECO:0007669"/>
    <property type="project" value="InterPro"/>
</dbReference>
<dbReference type="PANTHER" id="PTHR43312:SF1">
    <property type="entry name" value="NADP-DEPENDENT OXIDOREDUCTASE DOMAIN-CONTAINING PROTEIN"/>
    <property type="match status" value="1"/>
</dbReference>
<organism evidence="5 6">
    <name type="scientific">Trichloromonas acetexigens</name>
    <dbReference type="NCBI Taxonomy" id="38815"/>
    <lineage>
        <taxon>Bacteria</taxon>
        <taxon>Pseudomonadati</taxon>
        <taxon>Thermodesulfobacteriota</taxon>
        <taxon>Desulfuromonadia</taxon>
        <taxon>Desulfuromonadales</taxon>
        <taxon>Trichloromonadaceae</taxon>
        <taxon>Trichloromonas</taxon>
    </lineage>
</organism>
<dbReference type="OrthoDB" id="9773828at2"/>
<comment type="caution">
    <text evidence="5">The sequence shown here is derived from an EMBL/GenBank/DDBJ whole genome shotgun (WGS) entry which is preliminary data.</text>
</comment>
<evidence type="ECO:0000259" key="4">
    <source>
        <dbReference type="PROSITE" id="PS51379"/>
    </source>
</evidence>
<gene>
    <name evidence="5" type="ORF">FL622_11990</name>
</gene>
<dbReference type="RefSeq" id="WP_092058611.1">
    <property type="nucleotide sequence ID" value="NZ_FOJJ01000040.1"/>
</dbReference>
<dbReference type="PROSITE" id="PS51379">
    <property type="entry name" value="4FE4S_FER_2"/>
    <property type="match status" value="2"/>
</dbReference>
<dbReference type="GO" id="GO:0051536">
    <property type="term" value="F:iron-sulfur cluster binding"/>
    <property type="evidence" value="ECO:0007669"/>
    <property type="project" value="UniProtKB-KW"/>
</dbReference>
<dbReference type="PANTHER" id="PTHR43312">
    <property type="entry name" value="D-THREO-ALDOSE 1-DEHYDROGENASE"/>
    <property type="match status" value="1"/>
</dbReference>
<dbReference type="GO" id="GO:0046872">
    <property type="term" value="F:metal ion binding"/>
    <property type="evidence" value="ECO:0007669"/>
    <property type="project" value="UniProtKB-KW"/>
</dbReference>
<keyword evidence="2" id="KW-0408">Iron</keyword>
<evidence type="ECO:0000313" key="5">
    <source>
        <dbReference type="EMBL" id="TRO80341.1"/>
    </source>
</evidence>
<keyword evidence="3" id="KW-0411">Iron-sulfur</keyword>
<dbReference type="InterPro" id="IPR017900">
    <property type="entry name" value="4Fe4S_Fe_S_CS"/>
</dbReference>
<dbReference type="Gene3D" id="3.20.20.100">
    <property type="entry name" value="NADP-dependent oxidoreductase domain"/>
    <property type="match status" value="1"/>
</dbReference>
<dbReference type="InterPro" id="IPR017896">
    <property type="entry name" value="4Fe4S_Fe-S-bd"/>
</dbReference>
<dbReference type="EMBL" id="VJVV01000008">
    <property type="protein sequence ID" value="TRO80341.1"/>
    <property type="molecule type" value="Genomic_DNA"/>
</dbReference>
<protein>
    <submittedName>
        <fullName evidence="5">4Fe-4S dicluster domain-containing protein</fullName>
    </submittedName>
</protein>
<feature type="domain" description="4Fe-4S ferredoxin-type" evidence="4">
    <location>
        <begin position="289"/>
        <end position="316"/>
    </location>
</feature>
<dbReference type="Pfam" id="PF13237">
    <property type="entry name" value="Fer4_10"/>
    <property type="match status" value="1"/>
</dbReference>
<feature type="domain" description="4Fe-4S ferredoxin-type" evidence="4">
    <location>
        <begin position="259"/>
        <end position="288"/>
    </location>
</feature>
<evidence type="ECO:0000313" key="6">
    <source>
        <dbReference type="Proteomes" id="UP000317155"/>
    </source>
</evidence>
<keyword evidence="1" id="KW-0479">Metal-binding</keyword>
<dbReference type="SUPFAM" id="SSF51430">
    <property type="entry name" value="NAD(P)-linked oxidoreductase"/>
    <property type="match status" value="1"/>
</dbReference>
<proteinExistence type="predicted"/>
<dbReference type="InterPro" id="IPR023210">
    <property type="entry name" value="NADP_OxRdtase_dom"/>
</dbReference>
<evidence type="ECO:0000256" key="3">
    <source>
        <dbReference type="ARBA" id="ARBA00023014"/>
    </source>
</evidence>
<dbReference type="Pfam" id="PF00248">
    <property type="entry name" value="Aldo_ket_red"/>
    <property type="match status" value="1"/>
</dbReference>
<accession>A0A550JAX3</accession>
<dbReference type="Gene3D" id="3.30.70.20">
    <property type="match status" value="1"/>
</dbReference>
<sequence>MNKVLLGSPGMAVSPLIFGSLPLGPLQADLPLEKAGRLLRYALECGVNMIDTAALYETFRHIRQALKGYQGSCYLASKTHATDAVMARRHVEQALRELGVERLDVVHVHAARLADPFIERAAIFDLLLEMRHEGKIAHVGLSTHYIRAVRQAARHPEIAVVHPLINRQGMGILDGSAEEMAAALAEVAAAGKGVYAMKALAGGNLIAQARESLRFVRDLPGVHGVAVGMLSEAEVDANIRLFSDAPLEDAMWRKLESQRRHLKIMDRFCTGCGSCVEACTNNALAIVDGKARVDAERCILCGYCAPACPEFMIRVV</sequence>
<dbReference type="Proteomes" id="UP000317155">
    <property type="component" value="Unassembled WGS sequence"/>
</dbReference>
<reference evidence="5 6" key="1">
    <citation type="submission" date="2019-07" db="EMBL/GenBank/DDBJ databases">
        <title>Insights of Desulfuromonas acetexigens electromicrobiology.</title>
        <authorList>
            <person name="Katuri K."/>
            <person name="Sapireddy V."/>
            <person name="Shaw D.R."/>
            <person name="Saikaly P."/>
        </authorList>
    </citation>
    <scope>NUCLEOTIDE SEQUENCE [LARGE SCALE GENOMIC DNA]</scope>
    <source>
        <strain evidence="5 6">2873</strain>
    </source>
</reference>
<keyword evidence="6" id="KW-1185">Reference proteome</keyword>
<dbReference type="InterPro" id="IPR053135">
    <property type="entry name" value="AKR2_Oxidoreductase"/>
</dbReference>
<dbReference type="InterPro" id="IPR036812">
    <property type="entry name" value="NAD(P)_OxRdtase_dom_sf"/>
</dbReference>
<evidence type="ECO:0000256" key="1">
    <source>
        <dbReference type="ARBA" id="ARBA00022723"/>
    </source>
</evidence>
<dbReference type="CDD" id="cd19100">
    <property type="entry name" value="AKR_unchar"/>
    <property type="match status" value="1"/>
</dbReference>
<dbReference type="PROSITE" id="PS00198">
    <property type="entry name" value="4FE4S_FER_1"/>
    <property type="match status" value="1"/>
</dbReference>
<dbReference type="SUPFAM" id="SSF54862">
    <property type="entry name" value="4Fe-4S ferredoxins"/>
    <property type="match status" value="1"/>
</dbReference>
<dbReference type="PRINTS" id="PR00069">
    <property type="entry name" value="ALDKETRDTASE"/>
</dbReference>
<dbReference type="InterPro" id="IPR020471">
    <property type="entry name" value="AKR"/>
</dbReference>
<evidence type="ECO:0000256" key="2">
    <source>
        <dbReference type="ARBA" id="ARBA00023004"/>
    </source>
</evidence>
<dbReference type="AlphaFoldDB" id="A0A550JAX3"/>